<feature type="coiled-coil region" evidence="2">
    <location>
        <begin position="409"/>
        <end position="443"/>
    </location>
</feature>
<organism evidence="5 6">
    <name type="scientific">Morus notabilis</name>
    <dbReference type="NCBI Taxonomy" id="981085"/>
    <lineage>
        <taxon>Eukaryota</taxon>
        <taxon>Viridiplantae</taxon>
        <taxon>Streptophyta</taxon>
        <taxon>Embryophyta</taxon>
        <taxon>Tracheophyta</taxon>
        <taxon>Spermatophyta</taxon>
        <taxon>Magnoliopsida</taxon>
        <taxon>eudicotyledons</taxon>
        <taxon>Gunneridae</taxon>
        <taxon>Pentapetalae</taxon>
        <taxon>rosids</taxon>
        <taxon>fabids</taxon>
        <taxon>Rosales</taxon>
        <taxon>Moraceae</taxon>
        <taxon>Moreae</taxon>
        <taxon>Morus</taxon>
    </lineage>
</organism>
<dbReference type="STRING" id="981085.W9RY84"/>
<feature type="coiled-coil region" evidence="2">
    <location>
        <begin position="493"/>
        <end position="562"/>
    </location>
</feature>
<accession>W9RY84</accession>
<proteinExistence type="predicted"/>
<feature type="domain" description="NAB" evidence="4">
    <location>
        <begin position="8"/>
        <end position="88"/>
    </location>
</feature>
<evidence type="ECO:0000256" key="1">
    <source>
        <dbReference type="ARBA" id="ARBA00023054"/>
    </source>
</evidence>
<dbReference type="InterPro" id="IPR011684">
    <property type="entry name" value="NAB"/>
</dbReference>
<feature type="region of interest" description="Disordered" evidence="3">
    <location>
        <begin position="197"/>
        <end position="226"/>
    </location>
</feature>
<dbReference type="PANTHER" id="PTHR47357:SF4">
    <property type="entry name" value="MYOSIN HEAVY CHAIN-LIKE PROTEIN"/>
    <property type="match status" value="1"/>
</dbReference>
<keyword evidence="6" id="KW-1185">Reference proteome</keyword>
<feature type="compositionally biased region" description="Basic and acidic residues" evidence="3">
    <location>
        <begin position="198"/>
        <end position="226"/>
    </location>
</feature>
<dbReference type="PANTHER" id="PTHR47357">
    <property type="entry name" value="COP1-INTERACTIVE PROTEIN 1"/>
    <property type="match status" value="1"/>
</dbReference>
<evidence type="ECO:0000256" key="2">
    <source>
        <dbReference type="SAM" id="Coils"/>
    </source>
</evidence>
<evidence type="ECO:0000256" key="3">
    <source>
        <dbReference type="SAM" id="MobiDB-lite"/>
    </source>
</evidence>
<dbReference type="PROSITE" id="PS51774">
    <property type="entry name" value="NAB"/>
    <property type="match status" value="1"/>
</dbReference>
<keyword evidence="1 2" id="KW-0175">Coiled coil</keyword>
<sequence>MLTRLKELTKSFGNHVEPENTEQLKRTKAEVEKNVTRILKLIRNEDQGKKEGKRKAPEKEIELLGLVENFHREYESLCALYDHLIGVSGKTLNHAISEKECSSNSSSDSEYYSSEETDIKNGKLESEAASFEAAELKHELASVIEQNKNLKSEYNELKIEADKKDREISALVKAGEANETWSLARIKELEGQLAGLKIETESSRGQKRDQEPVREGKAAEARQIGDKRKGWRSRVLELESKLKDKEDENSVPMKKLNENENTFTTKIQEMMGKISSLQMEIGSLHAKSSELEEILACERENSLSQIKELMDQKTGLEVQLEIKTAEISDNLVRIESLNDELARKVLVEKKMAGEDQMQLNSLSKQKDERRIVEKKMEDFAEKFQTSFEDKIRLLHQRILVTEQLHTENKESYKLTKEKYEKENRELEVKITSYEDELRKTKEISELAEYALNGLELVVSKFEEENDNILTHISKMSNEIQFAKRWVTGTTCEVKRLKHNLDCLVSHLDDKEEQEFLLRNKVCKLEAKVSKEGGEKLNLIQAISQLEKKVGKYERQIKDKDERLLSLGDEKREAIRQLCMLVDYHRGRFDHLKQVVSKMGLRSGRTN</sequence>
<protein>
    <recommendedName>
        <fullName evidence="4">NAB domain-containing protein</fullName>
    </recommendedName>
</protein>
<dbReference type="EMBL" id="KE345372">
    <property type="protein sequence ID" value="EXC02942.1"/>
    <property type="molecule type" value="Genomic_DNA"/>
</dbReference>
<gene>
    <name evidence="5" type="ORF">L484_012069</name>
</gene>
<dbReference type="AlphaFoldDB" id="W9RY84"/>
<dbReference type="OrthoDB" id="10255522at2759"/>
<dbReference type="GO" id="GO:0005856">
    <property type="term" value="C:cytoskeleton"/>
    <property type="evidence" value="ECO:0007669"/>
    <property type="project" value="TreeGrafter"/>
</dbReference>
<dbReference type="eggNOG" id="ENOG502QRRG">
    <property type="taxonomic scope" value="Eukaryota"/>
</dbReference>
<evidence type="ECO:0000313" key="5">
    <source>
        <dbReference type="EMBL" id="EXC02942.1"/>
    </source>
</evidence>
<dbReference type="GO" id="GO:0003779">
    <property type="term" value="F:actin binding"/>
    <property type="evidence" value="ECO:0007669"/>
    <property type="project" value="InterPro"/>
</dbReference>
<evidence type="ECO:0000313" key="6">
    <source>
        <dbReference type="Proteomes" id="UP000030645"/>
    </source>
</evidence>
<dbReference type="Proteomes" id="UP000030645">
    <property type="component" value="Unassembled WGS sequence"/>
</dbReference>
<evidence type="ECO:0000259" key="4">
    <source>
        <dbReference type="PROSITE" id="PS51774"/>
    </source>
</evidence>
<dbReference type="KEGG" id="mnt:21395300"/>
<reference evidence="6" key="1">
    <citation type="submission" date="2013-01" db="EMBL/GenBank/DDBJ databases">
        <title>Draft Genome Sequence of a Mulberry Tree, Morus notabilis C.K. Schneid.</title>
        <authorList>
            <person name="He N."/>
            <person name="Zhao S."/>
        </authorList>
    </citation>
    <scope>NUCLEOTIDE SEQUENCE</scope>
</reference>
<name>W9RY84_9ROSA</name>
<dbReference type="Pfam" id="PF07765">
    <property type="entry name" value="KIP1"/>
    <property type="match status" value="1"/>
</dbReference>
<dbReference type="GO" id="GO:0005200">
    <property type="term" value="F:structural constituent of cytoskeleton"/>
    <property type="evidence" value="ECO:0007669"/>
    <property type="project" value="TreeGrafter"/>
</dbReference>